<organism evidence="1 2">
    <name type="scientific">Athelia psychrophila</name>
    <dbReference type="NCBI Taxonomy" id="1759441"/>
    <lineage>
        <taxon>Eukaryota</taxon>
        <taxon>Fungi</taxon>
        <taxon>Dikarya</taxon>
        <taxon>Basidiomycota</taxon>
        <taxon>Agaricomycotina</taxon>
        <taxon>Agaricomycetes</taxon>
        <taxon>Agaricomycetidae</taxon>
        <taxon>Atheliales</taxon>
        <taxon>Atheliaceae</taxon>
        <taxon>Athelia</taxon>
    </lineage>
</organism>
<reference evidence="1 2" key="1">
    <citation type="journal article" date="2016" name="Mol. Biol. Evol.">
        <title>Comparative Genomics of Early-Diverging Mushroom-Forming Fungi Provides Insights into the Origins of Lignocellulose Decay Capabilities.</title>
        <authorList>
            <person name="Nagy L.G."/>
            <person name="Riley R."/>
            <person name="Tritt A."/>
            <person name="Adam C."/>
            <person name="Daum C."/>
            <person name="Floudas D."/>
            <person name="Sun H."/>
            <person name="Yadav J.S."/>
            <person name="Pangilinan J."/>
            <person name="Larsson K.H."/>
            <person name="Matsuura K."/>
            <person name="Barry K."/>
            <person name="Labutti K."/>
            <person name="Kuo R."/>
            <person name="Ohm R.A."/>
            <person name="Bhattacharya S.S."/>
            <person name="Shirouzu T."/>
            <person name="Yoshinaga Y."/>
            <person name="Martin F.M."/>
            <person name="Grigoriev I.V."/>
            <person name="Hibbett D.S."/>
        </authorList>
    </citation>
    <scope>NUCLEOTIDE SEQUENCE [LARGE SCALE GENOMIC DNA]</scope>
    <source>
        <strain evidence="1 2">CBS 109695</strain>
    </source>
</reference>
<accession>A0A165WFS6</accession>
<evidence type="ECO:0000313" key="1">
    <source>
        <dbReference type="EMBL" id="KZP07615.1"/>
    </source>
</evidence>
<keyword evidence="2" id="KW-1185">Reference proteome</keyword>
<protein>
    <submittedName>
        <fullName evidence="1">Uncharacterized protein</fullName>
    </submittedName>
</protein>
<dbReference type="EMBL" id="KV417745">
    <property type="protein sequence ID" value="KZP07615.1"/>
    <property type="molecule type" value="Genomic_DNA"/>
</dbReference>
<gene>
    <name evidence="1" type="ORF">FIBSPDRAFT_875332</name>
</gene>
<evidence type="ECO:0000313" key="2">
    <source>
        <dbReference type="Proteomes" id="UP000076532"/>
    </source>
</evidence>
<dbReference type="Proteomes" id="UP000076532">
    <property type="component" value="Unassembled WGS sequence"/>
</dbReference>
<name>A0A165WFS6_9AGAM</name>
<sequence length="51" mass="5725">MYCIASLSSVGKTGQRRAYIFTSYSRHQRRACSIETEKQLTAVSDAAIRLV</sequence>
<dbReference type="AlphaFoldDB" id="A0A165WFS6"/>
<proteinExistence type="predicted"/>